<evidence type="ECO:0000256" key="1">
    <source>
        <dbReference type="SAM" id="Phobius"/>
    </source>
</evidence>
<feature type="transmembrane region" description="Helical" evidence="1">
    <location>
        <begin position="379"/>
        <end position="399"/>
    </location>
</feature>
<dbReference type="EMBL" id="CP042593">
    <property type="protein sequence ID" value="QED50123.1"/>
    <property type="molecule type" value="Genomic_DNA"/>
</dbReference>
<dbReference type="KEGG" id="bda:FSZ17_12145"/>
<feature type="domain" description="DUF112" evidence="2">
    <location>
        <begin position="13"/>
        <end position="431"/>
    </location>
</feature>
<dbReference type="Pfam" id="PF01970">
    <property type="entry name" value="TctA"/>
    <property type="match status" value="1"/>
</dbReference>
<dbReference type="InterPro" id="IPR002823">
    <property type="entry name" value="DUF112_TM"/>
</dbReference>
<dbReference type="PANTHER" id="PTHR35342">
    <property type="entry name" value="TRICARBOXYLIC TRANSPORT PROTEIN"/>
    <property type="match status" value="1"/>
</dbReference>
<feature type="transmembrane region" description="Helical" evidence="1">
    <location>
        <begin position="164"/>
        <end position="184"/>
    </location>
</feature>
<feature type="transmembrane region" description="Helical" evidence="1">
    <location>
        <begin position="314"/>
        <end position="337"/>
    </location>
</feature>
<dbReference type="STRING" id="1742359.GCA_001439625_00098"/>
<feature type="transmembrane region" description="Helical" evidence="1">
    <location>
        <begin position="54"/>
        <end position="75"/>
    </location>
</feature>
<feature type="transmembrane region" description="Helical" evidence="1">
    <location>
        <begin position="405"/>
        <end position="422"/>
    </location>
</feature>
<accession>A0A5B8ZCZ7</accession>
<keyword evidence="1" id="KW-0472">Membrane</keyword>
<feature type="transmembrane region" description="Helical" evidence="1">
    <location>
        <begin position="102"/>
        <end position="128"/>
    </location>
</feature>
<keyword evidence="4" id="KW-1185">Reference proteome</keyword>
<dbReference type="PANTHER" id="PTHR35342:SF5">
    <property type="entry name" value="TRICARBOXYLIC TRANSPORT PROTEIN"/>
    <property type="match status" value="1"/>
</dbReference>
<sequence>MSGLLNTLNPANLGLIILALAAGVIVGAIPGLSAAMATALLVPVTFGMDPAMGISMLAAIGIGAVYGGGNSAILLNTPGTPSSVVTTFDGYPLSQKGKADDALYTSLYCSVIGGVFGALCLIFLSIPLSSVAIKLGPPEYFWIAIFGLSTIASLSYGAVFKGMLSGAIGLLIGTIGLDPVMAAPRFTFGYSPLMQGINIIAAMIGLFAFSQMLVLAGSNKTTIANYQKRKGAATSVINQLLKSSKFNILRSSFIGTIIGVMPGAGAEIASMVSYNEAKRWDKNPKRFGTGEIDGIVASEAANNASIGGMLMPTLTLGIPGGAAAAIMMGGLLTHGIQPGSKLFTNHGDIVYTFMISFLVANLLLLIVGLLLIKVTIRVLNIPIRFVITGMIVLCTVGTYALQNSMLDVVVMVVFGVIGFFGNRAGLDNAAIALGLILAPLTENALVQSLLLAKSEDSLFNVFISRPISLLFIILTILTLVLPTLLAKRRKLSGNQFTENNKEVG</sequence>
<evidence type="ECO:0000259" key="2">
    <source>
        <dbReference type="Pfam" id="PF01970"/>
    </source>
</evidence>
<feature type="transmembrane region" description="Helical" evidence="1">
    <location>
        <begin position="140"/>
        <end position="158"/>
    </location>
</feature>
<keyword evidence="1" id="KW-1133">Transmembrane helix</keyword>
<keyword evidence="1" id="KW-0812">Transmembrane</keyword>
<protein>
    <recommendedName>
        <fullName evidence="2">DUF112 domain-containing protein</fullName>
    </recommendedName>
</protein>
<feature type="transmembrane region" description="Helical" evidence="1">
    <location>
        <begin position="462"/>
        <end position="485"/>
    </location>
</feature>
<feature type="transmembrane region" description="Helical" evidence="1">
    <location>
        <begin position="196"/>
        <end position="216"/>
    </location>
</feature>
<evidence type="ECO:0000313" key="4">
    <source>
        <dbReference type="Proteomes" id="UP000321555"/>
    </source>
</evidence>
<feature type="transmembrane region" description="Helical" evidence="1">
    <location>
        <begin position="15"/>
        <end position="42"/>
    </location>
</feature>
<dbReference type="OrthoDB" id="9781349at2"/>
<organism evidence="3 4">
    <name type="scientific">Cytobacillus dafuensis</name>
    <name type="common">Bacillus dafuensis</name>
    <dbReference type="NCBI Taxonomy" id="1742359"/>
    <lineage>
        <taxon>Bacteria</taxon>
        <taxon>Bacillati</taxon>
        <taxon>Bacillota</taxon>
        <taxon>Bacilli</taxon>
        <taxon>Bacillales</taxon>
        <taxon>Bacillaceae</taxon>
        <taxon>Cytobacillus</taxon>
    </lineage>
</organism>
<dbReference type="AlphaFoldDB" id="A0A5B8ZCZ7"/>
<name>A0A5B8ZCZ7_CYTDA</name>
<evidence type="ECO:0000313" key="3">
    <source>
        <dbReference type="EMBL" id="QED50123.1"/>
    </source>
</evidence>
<feature type="transmembrane region" description="Helical" evidence="1">
    <location>
        <begin position="429"/>
        <end position="450"/>
    </location>
</feature>
<proteinExistence type="predicted"/>
<gene>
    <name evidence="3" type="ORF">FSZ17_12145</name>
</gene>
<dbReference type="Proteomes" id="UP000321555">
    <property type="component" value="Chromosome"/>
</dbReference>
<feature type="transmembrane region" description="Helical" evidence="1">
    <location>
        <begin position="349"/>
        <end position="372"/>
    </location>
</feature>
<reference evidence="4" key="1">
    <citation type="submission" date="2019-08" db="EMBL/GenBank/DDBJ databases">
        <authorList>
            <person name="Zheng X."/>
        </authorList>
    </citation>
    <scope>NUCLEOTIDE SEQUENCE [LARGE SCALE GENOMIC DNA]</scope>
    <source>
        <strain evidence="4">FJAT-25496</strain>
    </source>
</reference>